<dbReference type="STRING" id="1912961.BU204_32480"/>
<dbReference type="OrthoDB" id="3429434at2"/>
<organism evidence="1 2">
    <name type="scientific">Actinophytocola xanthii</name>
    <dbReference type="NCBI Taxonomy" id="1912961"/>
    <lineage>
        <taxon>Bacteria</taxon>
        <taxon>Bacillati</taxon>
        <taxon>Actinomycetota</taxon>
        <taxon>Actinomycetes</taxon>
        <taxon>Pseudonocardiales</taxon>
        <taxon>Pseudonocardiaceae</taxon>
    </lineage>
</organism>
<keyword evidence="2" id="KW-1185">Reference proteome</keyword>
<evidence type="ECO:0000313" key="1">
    <source>
        <dbReference type="EMBL" id="OLF09933.1"/>
    </source>
</evidence>
<gene>
    <name evidence="1" type="ORF">BU204_32480</name>
</gene>
<dbReference type="AlphaFoldDB" id="A0A1Q8C6F9"/>
<dbReference type="Proteomes" id="UP000185596">
    <property type="component" value="Unassembled WGS sequence"/>
</dbReference>
<name>A0A1Q8C6F9_9PSEU</name>
<accession>A0A1Q8C6F9</accession>
<comment type="caution">
    <text evidence="1">The sequence shown here is derived from an EMBL/GenBank/DDBJ whole genome shotgun (WGS) entry which is preliminary data.</text>
</comment>
<evidence type="ECO:0000313" key="2">
    <source>
        <dbReference type="Proteomes" id="UP000185596"/>
    </source>
</evidence>
<dbReference type="RefSeq" id="WP_075129623.1">
    <property type="nucleotide sequence ID" value="NZ_MSIE01000081.1"/>
</dbReference>
<proteinExistence type="predicted"/>
<protein>
    <submittedName>
        <fullName evidence="1">Uncharacterized protein</fullName>
    </submittedName>
</protein>
<reference evidence="1 2" key="1">
    <citation type="submission" date="2016-12" db="EMBL/GenBank/DDBJ databases">
        <title>The draft genome sequence of Actinophytocola sp. 11-183.</title>
        <authorList>
            <person name="Wang W."/>
            <person name="Yuan L."/>
        </authorList>
    </citation>
    <scope>NUCLEOTIDE SEQUENCE [LARGE SCALE GENOMIC DNA]</scope>
    <source>
        <strain evidence="1 2">11-183</strain>
    </source>
</reference>
<dbReference type="EMBL" id="MSIE01000081">
    <property type="protein sequence ID" value="OLF09933.1"/>
    <property type="molecule type" value="Genomic_DNA"/>
</dbReference>
<sequence>MVERASPEPGLLGELVRRLDLAGGRSAYHPEESVLVISRWRDEPLDPPVRLAVDEDVLERHLPLLYEDAATLWPDIGREAGAFNLLSVHLDETVRTRKPGHKHLVLDPGTRLPEWVAPPS</sequence>